<evidence type="ECO:0000256" key="5">
    <source>
        <dbReference type="SAM" id="Phobius"/>
    </source>
</evidence>
<accession>A0A7R9I2H5</accession>
<comment type="similarity">
    <text evidence="1 4">Belongs to the short-chain dehydrogenases/reductases (SDR) family.</text>
</comment>
<dbReference type="PROSITE" id="PS00061">
    <property type="entry name" value="ADH_SHORT"/>
    <property type="match status" value="1"/>
</dbReference>
<dbReference type="AlphaFoldDB" id="A0A7R9I2H5"/>
<evidence type="ECO:0000256" key="2">
    <source>
        <dbReference type="ARBA" id="ARBA00023002"/>
    </source>
</evidence>
<protein>
    <recommendedName>
        <fullName evidence="7">Dehydrogenase/reductase SDR family protein 7-like</fullName>
    </recommendedName>
</protein>
<dbReference type="PANTHER" id="PTHR44196:SF1">
    <property type="entry name" value="DEHYDROGENASE_REDUCTASE SDR FAMILY MEMBER 7B"/>
    <property type="match status" value="1"/>
</dbReference>
<evidence type="ECO:0000256" key="1">
    <source>
        <dbReference type="ARBA" id="ARBA00006484"/>
    </source>
</evidence>
<feature type="transmembrane region" description="Helical" evidence="5">
    <location>
        <begin position="15"/>
        <end position="37"/>
    </location>
</feature>
<proteinExistence type="inferred from homology"/>
<evidence type="ECO:0008006" key="7">
    <source>
        <dbReference type="Google" id="ProtNLM"/>
    </source>
</evidence>
<evidence type="ECO:0000256" key="4">
    <source>
        <dbReference type="RuleBase" id="RU000363"/>
    </source>
</evidence>
<evidence type="ECO:0000256" key="3">
    <source>
        <dbReference type="ARBA" id="ARBA00037096"/>
    </source>
</evidence>
<name>A0A7R9I2H5_9NEOP</name>
<sequence>MKQKMEGLFGVGWPMVWWLLGSLCIPITLPWLLYNFIGAWKAKQLRSKLQGKVVLVTGASSGLGEALAHEFYRAGCRVILASRRQKELERVRTNLLNSYKLANALVVLSSTAENVEIGVRISTEPVHPPVILPLDLVDLNSIPECVNKILDIHGHVDILVNNAGISYRGDVITTKVEVDIKVMLVNYFGQVALTKAVLPSMIKRGSGHIIAVSSIQGKIAIPQRSAYAASKHALQAFCDTLRAEVTQHNVKVSVITAGYINTNLSLNAVTGTGQIYGVMDANTASGYNPKYVAKEILKVILLEKKEVTIAPLSPRLAILLRTLAPEIFFWVMERRARKLGYEPIGSNPDQDKIDQINKLL</sequence>
<dbReference type="CDD" id="cd05332">
    <property type="entry name" value="11beta-HSD1_like_SDR_c"/>
    <property type="match status" value="1"/>
</dbReference>
<keyword evidence="5" id="KW-0812">Transmembrane</keyword>
<gene>
    <name evidence="6" type="ORF">TBIB3V08_LOCUS7320</name>
</gene>
<dbReference type="GO" id="GO:0016491">
    <property type="term" value="F:oxidoreductase activity"/>
    <property type="evidence" value="ECO:0007669"/>
    <property type="project" value="UniProtKB-KW"/>
</dbReference>
<dbReference type="PRINTS" id="PR00081">
    <property type="entry name" value="GDHRDH"/>
</dbReference>
<keyword evidence="5" id="KW-0472">Membrane</keyword>
<keyword evidence="2" id="KW-0560">Oxidoreductase</keyword>
<dbReference type="EMBL" id="OD566991">
    <property type="protein sequence ID" value="CAD7444956.1"/>
    <property type="molecule type" value="Genomic_DNA"/>
</dbReference>
<dbReference type="InterPro" id="IPR020904">
    <property type="entry name" value="Sc_DH/Rdtase_CS"/>
</dbReference>
<dbReference type="PRINTS" id="PR00080">
    <property type="entry name" value="SDRFAMILY"/>
</dbReference>
<dbReference type="InterPro" id="IPR002347">
    <property type="entry name" value="SDR_fam"/>
</dbReference>
<dbReference type="SUPFAM" id="SSF51735">
    <property type="entry name" value="NAD(P)-binding Rossmann-fold domains"/>
    <property type="match status" value="1"/>
</dbReference>
<dbReference type="PANTHER" id="PTHR44196">
    <property type="entry name" value="DEHYDROGENASE/REDUCTASE SDR FAMILY MEMBER 7B"/>
    <property type="match status" value="1"/>
</dbReference>
<evidence type="ECO:0000313" key="6">
    <source>
        <dbReference type="EMBL" id="CAD7444956.1"/>
    </source>
</evidence>
<reference evidence="6" key="1">
    <citation type="submission" date="2020-11" db="EMBL/GenBank/DDBJ databases">
        <authorList>
            <person name="Tran Van P."/>
        </authorList>
    </citation>
    <scope>NUCLEOTIDE SEQUENCE</scope>
</reference>
<dbReference type="GO" id="GO:0016020">
    <property type="term" value="C:membrane"/>
    <property type="evidence" value="ECO:0007669"/>
    <property type="project" value="TreeGrafter"/>
</dbReference>
<dbReference type="Pfam" id="PF00106">
    <property type="entry name" value="adh_short"/>
    <property type="match status" value="2"/>
</dbReference>
<dbReference type="Gene3D" id="3.40.50.720">
    <property type="entry name" value="NAD(P)-binding Rossmann-like Domain"/>
    <property type="match status" value="1"/>
</dbReference>
<dbReference type="InterPro" id="IPR036291">
    <property type="entry name" value="NAD(P)-bd_dom_sf"/>
</dbReference>
<comment type="function">
    <text evidence="3">Putative oxidoreductase.</text>
</comment>
<keyword evidence="5" id="KW-1133">Transmembrane helix</keyword>
<organism evidence="6">
    <name type="scientific">Timema bartmani</name>
    <dbReference type="NCBI Taxonomy" id="61472"/>
    <lineage>
        <taxon>Eukaryota</taxon>
        <taxon>Metazoa</taxon>
        <taxon>Ecdysozoa</taxon>
        <taxon>Arthropoda</taxon>
        <taxon>Hexapoda</taxon>
        <taxon>Insecta</taxon>
        <taxon>Pterygota</taxon>
        <taxon>Neoptera</taxon>
        <taxon>Polyneoptera</taxon>
        <taxon>Phasmatodea</taxon>
        <taxon>Timematodea</taxon>
        <taxon>Timematoidea</taxon>
        <taxon>Timematidae</taxon>
        <taxon>Timema</taxon>
    </lineage>
</organism>